<dbReference type="GO" id="GO:0000160">
    <property type="term" value="P:phosphorelay signal transduction system"/>
    <property type="evidence" value="ECO:0007669"/>
    <property type="project" value="InterPro"/>
</dbReference>
<dbReference type="SUPFAM" id="SSF52172">
    <property type="entry name" value="CheY-like"/>
    <property type="match status" value="1"/>
</dbReference>
<dbReference type="PROSITE" id="PS50110">
    <property type="entry name" value="RESPONSE_REGULATORY"/>
    <property type="match status" value="1"/>
</dbReference>
<feature type="domain" description="Response regulatory" evidence="3">
    <location>
        <begin position="8"/>
        <end position="122"/>
    </location>
</feature>
<dbReference type="SMART" id="SM00448">
    <property type="entry name" value="REC"/>
    <property type="match status" value="1"/>
</dbReference>
<accession>A0A1M6KYQ8</accession>
<feature type="coiled-coil region" evidence="2">
    <location>
        <begin position="128"/>
        <end position="158"/>
    </location>
</feature>
<proteinExistence type="predicted"/>
<evidence type="ECO:0000313" key="5">
    <source>
        <dbReference type="Proteomes" id="UP000184171"/>
    </source>
</evidence>
<sequence>MKPDAKLRVVIAEDEYLISQDVENKVSLAGYEPVALAANGKQALELIRKHKPDVTILDIQMPIMDGLEAARTIRDEFQIPVVLMTAYESPEFLAEAKKAGVGAYLVKPPDVYRLQRAVELAVARHDDLMEQRKLVQELRATVAKLEAAKEEIAELREIIPICSYCKDIRDDQGYWLRVEGYIEAHSNSTLSHGICPECMEKHFSKYSDRIKARLDPQKP</sequence>
<dbReference type="AlphaFoldDB" id="A0A1M6KYQ8"/>
<dbReference type="Pfam" id="PF00072">
    <property type="entry name" value="Response_reg"/>
    <property type="match status" value="1"/>
</dbReference>
<dbReference type="InterPro" id="IPR052048">
    <property type="entry name" value="ST_Response_Regulator"/>
</dbReference>
<dbReference type="Gene3D" id="3.40.50.2300">
    <property type="match status" value="1"/>
</dbReference>
<evidence type="ECO:0000259" key="3">
    <source>
        <dbReference type="PROSITE" id="PS50110"/>
    </source>
</evidence>
<dbReference type="InterPro" id="IPR011006">
    <property type="entry name" value="CheY-like_superfamily"/>
</dbReference>
<dbReference type="InterPro" id="IPR001789">
    <property type="entry name" value="Sig_transdc_resp-reg_receiver"/>
</dbReference>
<keyword evidence="2" id="KW-0175">Coiled coil</keyword>
<dbReference type="RefSeq" id="WP_072909405.1">
    <property type="nucleotide sequence ID" value="NZ_FQZT01000011.1"/>
</dbReference>
<feature type="modified residue" description="4-aspartylphosphate" evidence="1">
    <location>
        <position position="58"/>
    </location>
</feature>
<dbReference type="OrthoDB" id="5512413at2"/>
<name>A0A1M6KYQ8_MALRU</name>
<dbReference type="PANTHER" id="PTHR43228">
    <property type="entry name" value="TWO-COMPONENT RESPONSE REGULATOR"/>
    <property type="match status" value="1"/>
</dbReference>
<evidence type="ECO:0000256" key="1">
    <source>
        <dbReference type="PROSITE-ProRule" id="PRU00169"/>
    </source>
</evidence>
<evidence type="ECO:0000313" key="4">
    <source>
        <dbReference type="EMBL" id="SHJ64087.1"/>
    </source>
</evidence>
<evidence type="ECO:0000256" key="2">
    <source>
        <dbReference type="SAM" id="Coils"/>
    </source>
</evidence>
<keyword evidence="5" id="KW-1185">Reference proteome</keyword>
<dbReference type="PANTHER" id="PTHR43228:SF6">
    <property type="entry name" value="RESPONSE REGULATOR RECEIVER"/>
    <property type="match status" value="1"/>
</dbReference>
<dbReference type="STRING" id="1122189.SAMN02745165_02847"/>
<dbReference type="EMBL" id="FQZT01000011">
    <property type="protein sequence ID" value="SHJ64087.1"/>
    <property type="molecule type" value="Genomic_DNA"/>
</dbReference>
<organism evidence="4 5">
    <name type="scientific">Malonomonas rubra DSM 5091</name>
    <dbReference type="NCBI Taxonomy" id="1122189"/>
    <lineage>
        <taxon>Bacteria</taxon>
        <taxon>Pseudomonadati</taxon>
        <taxon>Thermodesulfobacteriota</taxon>
        <taxon>Desulfuromonadia</taxon>
        <taxon>Desulfuromonadales</taxon>
        <taxon>Geopsychrobacteraceae</taxon>
        <taxon>Malonomonas</taxon>
    </lineage>
</organism>
<reference evidence="4 5" key="1">
    <citation type="submission" date="2016-11" db="EMBL/GenBank/DDBJ databases">
        <authorList>
            <person name="Jaros S."/>
            <person name="Januszkiewicz K."/>
            <person name="Wedrychowicz H."/>
        </authorList>
    </citation>
    <scope>NUCLEOTIDE SEQUENCE [LARGE SCALE GENOMIC DNA]</scope>
    <source>
        <strain evidence="4 5">DSM 5091</strain>
    </source>
</reference>
<keyword evidence="1" id="KW-0597">Phosphoprotein</keyword>
<protein>
    <submittedName>
        <fullName evidence="4">Two-component response regulator, AmiR/NasT family, consists of REC and RNA-binding antiterminator (ANTAR) domains</fullName>
    </submittedName>
</protein>
<gene>
    <name evidence="4" type="ORF">SAMN02745165_02847</name>
</gene>
<dbReference type="Proteomes" id="UP000184171">
    <property type="component" value="Unassembled WGS sequence"/>
</dbReference>